<keyword evidence="3" id="KW-1185">Reference proteome</keyword>
<protein>
    <submittedName>
        <fullName evidence="2">Uncharacterized protein</fullName>
    </submittedName>
</protein>
<sequence length="68" mass="8128">MVTVTYPYLLHTPILKVVRRSGDQLVFMFTVYWLLVTLHHESLYIYILFTDYHCNTYIVYSVVTVHSI</sequence>
<reference evidence="2" key="2">
    <citation type="journal article" date="2016" name="Fungal Biol.">
        <title>Ochratoxin A production by Penicillium thymicola.</title>
        <authorList>
            <person name="Nguyen H.D.T."/>
            <person name="McMullin D.R."/>
            <person name="Ponomareva E."/>
            <person name="Riley R."/>
            <person name="Pomraning K.R."/>
            <person name="Baker S.E."/>
            <person name="Seifert K.A."/>
        </authorList>
    </citation>
    <scope>NUCLEOTIDE SEQUENCE</scope>
    <source>
        <strain evidence="2">DAOM 180753</strain>
    </source>
</reference>
<evidence type="ECO:0000313" key="2">
    <source>
        <dbReference type="EMBL" id="KAJ9491914.1"/>
    </source>
</evidence>
<reference evidence="2" key="1">
    <citation type="submission" date="2015-06" db="EMBL/GenBank/DDBJ databases">
        <authorList>
            <person name="Nguyen H."/>
        </authorList>
    </citation>
    <scope>NUCLEOTIDE SEQUENCE</scope>
    <source>
        <strain evidence="2">DAOM 180753</strain>
    </source>
</reference>
<name>A0AAI9TSI4_PENTH</name>
<feature type="transmembrane region" description="Helical" evidence="1">
    <location>
        <begin position="25"/>
        <end position="49"/>
    </location>
</feature>
<dbReference type="Proteomes" id="UP001227192">
    <property type="component" value="Unassembled WGS sequence"/>
</dbReference>
<evidence type="ECO:0000313" key="3">
    <source>
        <dbReference type="Proteomes" id="UP001227192"/>
    </source>
</evidence>
<dbReference type="EMBL" id="LACB01000021">
    <property type="protein sequence ID" value="KAJ9491914.1"/>
    <property type="molecule type" value="Genomic_DNA"/>
</dbReference>
<dbReference type="AlphaFoldDB" id="A0AAI9TSI4"/>
<proteinExistence type="predicted"/>
<accession>A0AAI9TSI4</accession>
<gene>
    <name evidence="2" type="ORF">VN97_g1313</name>
</gene>
<evidence type="ECO:0000256" key="1">
    <source>
        <dbReference type="SAM" id="Phobius"/>
    </source>
</evidence>
<keyword evidence="1" id="KW-0812">Transmembrane</keyword>
<organism evidence="2 3">
    <name type="scientific">Penicillium thymicola</name>
    <dbReference type="NCBI Taxonomy" id="293382"/>
    <lineage>
        <taxon>Eukaryota</taxon>
        <taxon>Fungi</taxon>
        <taxon>Dikarya</taxon>
        <taxon>Ascomycota</taxon>
        <taxon>Pezizomycotina</taxon>
        <taxon>Eurotiomycetes</taxon>
        <taxon>Eurotiomycetidae</taxon>
        <taxon>Eurotiales</taxon>
        <taxon>Aspergillaceae</taxon>
        <taxon>Penicillium</taxon>
    </lineage>
</organism>
<comment type="caution">
    <text evidence="2">The sequence shown here is derived from an EMBL/GenBank/DDBJ whole genome shotgun (WGS) entry which is preliminary data.</text>
</comment>
<keyword evidence="1" id="KW-0472">Membrane</keyword>
<keyword evidence="1" id="KW-1133">Transmembrane helix</keyword>